<feature type="chain" id="PRO_5016923130" description="Calx-beta domain-containing protein" evidence="1">
    <location>
        <begin position="23"/>
        <end position="324"/>
    </location>
</feature>
<evidence type="ECO:0000313" key="3">
    <source>
        <dbReference type="Proteomes" id="UP000262954"/>
    </source>
</evidence>
<reference evidence="2 3" key="1">
    <citation type="journal article" date="2018" name="Nat. Biotechnol.">
        <title>A standardized bacterial taxonomy based on genome phylogeny substantially revises the tree of life.</title>
        <authorList>
            <person name="Parks D.H."/>
            <person name="Chuvochina M."/>
            <person name="Waite D.W."/>
            <person name="Rinke C."/>
            <person name="Skarshewski A."/>
            <person name="Chaumeil P.A."/>
            <person name="Hugenholtz P."/>
        </authorList>
    </citation>
    <scope>NUCLEOTIDE SEQUENCE [LARGE SCALE GENOMIC DNA]</scope>
    <source>
        <strain evidence="2">UBA11482</strain>
    </source>
</reference>
<dbReference type="AlphaFoldDB" id="A0A354M1L9"/>
<dbReference type="EMBL" id="DNWC01000072">
    <property type="protein sequence ID" value="HBJ08408.1"/>
    <property type="molecule type" value="Genomic_DNA"/>
</dbReference>
<evidence type="ECO:0000313" key="2">
    <source>
        <dbReference type="EMBL" id="HBJ08408.1"/>
    </source>
</evidence>
<sequence>MKKTVYAMAAILLSLVGFTACSEDDDEKDVFDDVTTELTDDVIFSFSYDNATMFETATVEISLLKKENSTQSFTAPKDITFPIVVDETSTAVEGTHFEFDGEKALTVAKGASKGTLKLKLLQKEEGKDVIVLKIQKPQNDTDRFFLGNNESVTIKIAGETIEVLKGTWSNCTWDNKAYYEMTYDITIFPQVSVEDQISISDQGIEVKLKSDLKNYFVGNSSLQYVGEKEFRFTDNFYIKRNVAVFILDNINANFSATSSTIKDSRVGFTVIKDENNEEVLEMFIYSYEPTEFLVEDYEAMKDIATEDEPAMFGYPLRYHFKRVQ</sequence>
<proteinExistence type="predicted"/>
<gene>
    <name evidence="2" type="ORF">DDY73_05330</name>
</gene>
<dbReference type="PROSITE" id="PS51257">
    <property type="entry name" value="PROKAR_LIPOPROTEIN"/>
    <property type="match status" value="1"/>
</dbReference>
<protein>
    <recommendedName>
        <fullName evidence="4">Calx-beta domain-containing protein</fullName>
    </recommendedName>
</protein>
<comment type="caution">
    <text evidence="2">The sequence shown here is derived from an EMBL/GenBank/DDBJ whole genome shotgun (WGS) entry which is preliminary data.</text>
</comment>
<evidence type="ECO:0008006" key="4">
    <source>
        <dbReference type="Google" id="ProtNLM"/>
    </source>
</evidence>
<keyword evidence="1" id="KW-0732">Signal</keyword>
<organism evidence="2 3">
    <name type="scientific">Coprobacter fastidiosus</name>
    <dbReference type="NCBI Taxonomy" id="1099853"/>
    <lineage>
        <taxon>Bacteria</taxon>
        <taxon>Pseudomonadati</taxon>
        <taxon>Bacteroidota</taxon>
        <taxon>Bacteroidia</taxon>
        <taxon>Bacteroidales</taxon>
        <taxon>Barnesiellaceae</taxon>
        <taxon>Coprobacter</taxon>
    </lineage>
</organism>
<name>A0A354M1L9_9BACT</name>
<evidence type="ECO:0000256" key="1">
    <source>
        <dbReference type="SAM" id="SignalP"/>
    </source>
</evidence>
<accession>A0A354M1L9</accession>
<dbReference type="Proteomes" id="UP000262954">
    <property type="component" value="Unassembled WGS sequence"/>
</dbReference>
<feature type="signal peptide" evidence="1">
    <location>
        <begin position="1"/>
        <end position="22"/>
    </location>
</feature>